<sequence>MFKVFLSKPLYAGPFQLPDDAAMRTLSPLFWPARPRINKTISLYSLPVRFYVGQLALLTALGVLFTWLSRTETLDRGLTQMWFDAAAGNFPWQDNHWLDLLNHRLAKYCAIAVAVGSLLYGVIRRHPRWMMVAVLMGLGAAVVGILKATSHHSCPWDLVEYGGKALSYPLFGAVPDGSGPGRCFPGGHASSGFMVMGLWFGLKREHPGYARLALAAGIALGLAMGFGQVMRGAHFFTHNLWAGWWVWLTQVVTWGVTTTLMNKEPATL</sequence>
<dbReference type="SUPFAM" id="SSF48317">
    <property type="entry name" value="Acid phosphatase/Vanadium-dependent haloperoxidase"/>
    <property type="match status" value="1"/>
</dbReference>
<evidence type="ECO:0000313" key="4">
    <source>
        <dbReference type="Proteomes" id="UP000000260"/>
    </source>
</evidence>
<gene>
    <name evidence="3" type="ordered locus">ESA_02497</name>
</gene>
<dbReference type="CDD" id="cd03396">
    <property type="entry name" value="PAP2_like_6"/>
    <property type="match status" value="1"/>
</dbReference>
<dbReference type="KEGG" id="esa:ESA_02497"/>
<name>A7MF31_CROS8</name>
<dbReference type="Proteomes" id="UP000000260">
    <property type="component" value="Chromosome"/>
</dbReference>
<reference evidence="3 4" key="1">
    <citation type="journal article" date="2010" name="PLoS ONE">
        <title>Genome sequence of Cronobacter sakazakii BAA-894 and comparative genomic hybridization analysis with other Cronobacter species.</title>
        <authorList>
            <person name="Kucerova E."/>
            <person name="Clifton S.W."/>
            <person name="Xia X.Q."/>
            <person name="Long F."/>
            <person name="Porwollik S."/>
            <person name="Fulton L."/>
            <person name="Fronick C."/>
            <person name="Minx P."/>
            <person name="Kyung K."/>
            <person name="Warren W."/>
            <person name="Fulton R."/>
            <person name="Feng D."/>
            <person name="Wollam A."/>
            <person name="Shah N."/>
            <person name="Bhonagiri V."/>
            <person name="Nash W.E."/>
            <person name="Hallsworth-Pepin K."/>
            <person name="Wilson R.K."/>
            <person name="McClelland M."/>
            <person name="Forsythe S.J."/>
        </authorList>
    </citation>
    <scope>NUCLEOTIDE SEQUENCE [LARGE SCALE GENOMIC DNA]</scope>
    <source>
        <strain evidence="3 4">ATCC BAA-894</strain>
    </source>
</reference>
<dbReference type="AlphaFoldDB" id="A7MF31"/>
<keyword evidence="1" id="KW-0812">Transmembrane</keyword>
<keyword evidence="4" id="KW-1185">Reference proteome</keyword>
<proteinExistence type="predicted"/>
<feature type="transmembrane region" description="Helical" evidence="1">
    <location>
        <begin position="209"/>
        <end position="230"/>
    </location>
</feature>
<feature type="transmembrane region" description="Helical" evidence="1">
    <location>
        <begin position="105"/>
        <end position="123"/>
    </location>
</feature>
<evidence type="ECO:0000259" key="2">
    <source>
        <dbReference type="Pfam" id="PF01569"/>
    </source>
</evidence>
<dbReference type="InterPro" id="IPR036938">
    <property type="entry name" value="PAP2/HPO_sf"/>
</dbReference>
<keyword evidence="1" id="KW-0472">Membrane</keyword>
<dbReference type="Pfam" id="PF01569">
    <property type="entry name" value="PAP2"/>
    <property type="match status" value="1"/>
</dbReference>
<feature type="domain" description="Phosphatidic acid phosphatase type 2/haloperoxidase" evidence="2">
    <location>
        <begin position="130"/>
        <end position="256"/>
    </location>
</feature>
<dbReference type="InterPro" id="IPR000326">
    <property type="entry name" value="PAP2/HPO"/>
</dbReference>
<feature type="transmembrane region" description="Helical" evidence="1">
    <location>
        <begin position="242"/>
        <end position="261"/>
    </location>
</feature>
<protein>
    <recommendedName>
        <fullName evidence="2">Phosphatidic acid phosphatase type 2/haloperoxidase domain-containing protein</fullName>
    </recommendedName>
</protein>
<feature type="transmembrane region" description="Helical" evidence="1">
    <location>
        <begin position="130"/>
        <end position="149"/>
    </location>
</feature>
<accession>A7MF31</accession>
<feature type="transmembrane region" description="Helical" evidence="1">
    <location>
        <begin position="48"/>
        <end position="68"/>
    </location>
</feature>
<keyword evidence="1" id="KW-1133">Transmembrane helix</keyword>
<dbReference type="HOGENOM" id="CLU_070327_2_1_6"/>
<evidence type="ECO:0000256" key="1">
    <source>
        <dbReference type="SAM" id="Phobius"/>
    </source>
</evidence>
<evidence type="ECO:0000313" key="3">
    <source>
        <dbReference type="EMBL" id="ABU77742.1"/>
    </source>
</evidence>
<feature type="transmembrane region" description="Helical" evidence="1">
    <location>
        <begin position="184"/>
        <end position="202"/>
    </location>
</feature>
<organism evidence="3 4">
    <name type="scientific">Cronobacter sakazakii (strain ATCC BAA-894)</name>
    <name type="common">Enterobacter sakazakii</name>
    <dbReference type="NCBI Taxonomy" id="290339"/>
    <lineage>
        <taxon>Bacteria</taxon>
        <taxon>Pseudomonadati</taxon>
        <taxon>Pseudomonadota</taxon>
        <taxon>Gammaproteobacteria</taxon>
        <taxon>Enterobacterales</taxon>
        <taxon>Enterobacteriaceae</taxon>
        <taxon>Cronobacter</taxon>
    </lineage>
</organism>
<dbReference type="EMBL" id="CP000783">
    <property type="protein sequence ID" value="ABU77742.1"/>
    <property type="molecule type" value="Genomic_DNA"/>
</dbReference>